<organism evidence="1 2">
    <name type="scientific">Candidatus Nitrosomaritimum aestuariumsis</name>
    <dbReference type="NCBI Taxonomy" id="3342354"/>
    <lineage>
        <taxon>Archaea</taxon>
        <taxon>Nitrososphaerota</taxon>
        <taxon>Nitrososphaeria</taxon>
        <taxon>Nitrosopumilales</taxon>
        <taxon>Nitrosopumilaceae</taxon>
        <taxon>Candidatus Nitrosomaritimum</taxon>
    </lineage>
</organism>
<gene>
    <name evidence="1" type="ORF">H2B03_05675</name>
</gene>
<comment type="caution">
    <text evidence="1">The sequence shown here is derived from an EMBL/GenBank/DDBJ whole genome shotgun (WGS) entry which is preliminary data.</text>
</comment>
<accession>A0AC60VZ84</accession>
<protein>
    <submittedName>
        <fullName evidence="1">Uncharacterized protein</fullName>
    </submittedName>
</protein>
<dbReference type="Proteomes" id="UP000559653">
    <property type="component" value="Unassembled WGS sequence"/>
</dbReference>
<sequence length="85" mass="9815">MGQKEALAFLKKNNKSIIKAWEDYKKQVGDSDSQISDVFEKMFKAWLFSNKKAITLLEKKPRKPRTKKANPVSKKTKSKTLESKP</sequence>
<dbReference type="EMBL" id="JACEMZ010000035">
    <property type="protein sequence ID" value="MBA4452642.1"/>
    <property type="molecule type" value="Genomic_DNA"/>
</dbReference>
<proteinExistence type="predicted"/>
<name>A0AC60VZ84_9ARCH</name>
<evidence type="ECO:0000313" key="2">
    <source>
        <dbReference type="Proteomes" id="UP000559653"/>
    </source>
</evidence>
<reference evidence="1 2" key="1">
    <citation type="journal article" date="2020" name="Appl. Environ. Microbiol.">
        <title>Genomic Characteristics of a Novel Species of Ammonia-Oxidizing Archaea from the Jiulong River Estuary.</title>
        <authorList>
            <person name="Zou D."/>
            <person name="Wan R."/>
            <person name="Han L."/>
            <person name="Xu M.N."/>
            <person name="Liu Y."/>
            <person name="Liu H."/>
            <person name="Kao S.J."/>
            <person name="Li M."/>
        </authorList>
    </citation>
    <scope>NUCLEOTIDE SEQUENCE [LARGE SCALE GENOMIC DNA]</scope>
    <source>
        <strain evidence="1">W1bin1</strain>
    </source>
</reference>
<evidence type="ECO:0000313" key="1">
    <source>
        <dbReference type="EMBL" id="MBA4452642.1"/>
    </source>
</evidence>